<reference evidence="1 2" key="1">
    <citation type="submission" date="2018-10" db="EMBL/GenBank/DDBJ databases">
        <title>Draft genome of Cortibacter populi DSM10536.</title>
        <authorList>
            <person name="Bernier A.-M."/>
            <person name="Bernard K."/>
        </authorList>
    </citation>
    <scope>NUCLEOTIDE SEQUENCE [LARGE SCALE GENOMIC DNA]</scope>
    <source>
        <strain evidence="1 2">DSM 105136</strain>
    </source>
</reference>
<dbReference type="Proteomes" id="UP000278006">
    <property type="component" value="Unassembled WGS sequence"/>
</dbReference>
<proteinExistence type="predicted"/>
<dbReference type="Gene3D" id="2.40.128.140">
    <property type="entry name" value="Outer membrane protein"/>
    <property type="match status" value="1"/>
</dbReference>
<dbReference type="InterPro" id="IPR018707">
    <property type="entry name" value="LpxR"/>
</dbReference>
<evidence type="ECO:0000313" key="1">
    <source>
        <dbReference type="EMBL" id="RMX08371.1"/>
    </source>
</evidence>
<name>A0A3M6QZJ4_9BURK</name>
<dbReference type="AlphaFoldDB" id="A0A3M6QZJ4"/>
<comment type="caution">
    <text evidence="1">The sequence shown here is derived from an EMBL/GenBank/DDBJ whole genome shotgun (WGS) entry which is preliminary data.</text>
</comment>
<sequence length="367" mass="40484">MQFRHIAGHAARAATLAGWTLPVLLALFSPAWGADDCVGHARLWGAPGSAINLRVDNDLFGGSAQDQGYSNGLQLSLVTPDLTDYRRDPCLPGGMRRFNGALGWLQPDGDGQRNMVFSLAHAIFTPNDPLPATLIEDDRPYAAILAAGVSYNLRRGDELRTNYARLGVVGPAALGRQVQDSAHHWLGSKRFYGWRNQLRNEPVLQFGHERLQRRMLLAPQEDGSGLASDLIVHWGAAVGNLSTHANTGLEWRLGWRLPDDFGSAPLRPAGESAAPGAGRTHSAGTVDGHFFVVASGRWVLRDITLDGNTFRSSHHVDRRPWVADIGYGFVVNRGHWKFAFARYQRSREFSGQRERPVYGSFSISRRF</sequence>
<dbReference type="InterPro" id="IPR037107">
    <property type="entry name" value="Put_OMP_sf"/>
</dbReference>
<accession>A0A3M6QZJ4</accession>
<keyword evidence="2" id="KW-1185">Reference proteome</keyword>
<gene>
    <name evidence="1" type="ORF">D8I35_04575</name>
</gene>
<dbReference type="OrthoDB" id="9776275at2"/>
<dbReference type="Pfam" id="PF09982">
    <property type="entry name" value="LpxR"/>
    <property type="match status" value="1"/>
</dbReference>
<protein>
    <submittedName>
        <fullName evidence="1">Lipid A deacylase LpxR family protein</fullName>
    </submittedName>
</protein>
<evidence type="ECO:0000313" key="2">
    <source>
        <dbReference type="Proteomes" id="UP000278006"/>
    </source>
</evidence>
<dbReference type="EMBL" id="RDQO01000001">
    <property type="protein sequence ID" value="RMX08371.1"/>
    <property type="molecule type" value="Genomic_DNA"/>
</dbReference>
<dbReference type="RefSeq" id="WP_122226495.1">
    <property type="nucleotide sequence ID" value="NZ_RDQO01000001.1"/>
</dbReference>
<organism evidence="1 2">
    <name type="scientific">Corticibacter populi</name>
    <dbReference type="NCBI Taxonomy" id="1550736"/>
    <lineage>
        <taxon>Bacteria</taxon>
        <taxon>Pseudomonadati</taxon>
        <taxon>Pseudomonadota</taxon>
        <taxon>Betaproteobacteria</taxon>
        <taxon>Burkholderiales</taxon>
        <taxon>Comamonadaceae</taxon>
        <taxon>Corticibacter</taxon>
    </lineage>
</organism>